<evidence type="ECO:0000256" key="3">
    <source>
        <dbReference type="SAM" id="SignalP"/>
    </source>
</evidence>
<dbReference type="PANTHER" id="PTHR43772">
    <property type="entry name" value="ENDO-1,4-BETA-XYLANASE"/>
    <property type="match status" value="1"/>
</dbReference>
<feature type="chain" id="PRO_5025539872" evidence="3">
    <location>
        <begin position="21"/>
        <end position="127"/>
    </location>
</feature>
<sequence length="127" mass="14423">MKYGLLITTILLAFAAGIQAQEKEIEYPYSFKMEGNPLVRHISSTDPDVNVWDGEVWVYCSQDNPRRPGDKGGYDAMDGYHAFSSKDLINWTDHGEVIHSRDLSWGEDGWMWKWGQSLNIINGVING</sequence>
<keyword evidence="3" id="KW-0732">Signal</keyword>
<proteinExistence type="predicted"/>
<keyword evidence="1" id="KW-0624">Polysaccharide degradation</keyword>
<dbReference type="InterPro" id="IPR052176">
    <property type="entry name" value="Glycosyl_Hydrlase_43_Enz"/>
</dbReference>
<evidence type="ECO:0000313" key="4">
    <source>
        <dbReference type="EMBL" id="VGO23580.1"/>
    </source>
</evidence>
<dbReference type="EMBL" id="CAAHFH010000004">
    <property type="protein sequence ID" value="VGO23580.1"/>
    <property type="molecule type" value="Genomic_DNA"/>
</dbReference>
<feature type="signal peptide" evidence="3">
    <location>
        <begin position="1"/>
        <end position="20"/>
    </location>
</feature>
<dbReference type="RefSeq" id="WP_136066056.1">
    <property type="nucleotide sequence ID" value="NZ_CAAHFH010000004.1"/>
</dbReference>
<gene>
    <name evidence="4" type="primary">xynD</name>
    <name evidence="4" type="ORF">SCARR_05687</name>
</gene>
<dbReference type="GO" id="GO:0045493">
    <property type="term" value="P:xylan catabolic process"/>
    <property type="evidence" value="ECO:0007669"/>
    <property type="project" value="UniProtKB-KW"/>
</dbReference>
<organism evidence="4 5">
    <name type="scientific">Pontiella sulfatireligans</name>
    <dbReference type="NCBI Taxonomy" id="2750658"/>
    <lineage>
        <taxon>Bacteria</taxon>
        <taxon>Pseudomonadati</taxon>
        <taxon>Kiritimatiellota</taxon>
        <taxon>Kiritimatiellia</taxon>
        <taxon>Kiritimatiellales</taxon>
        <taxon>Pontiellaceae</taxon>
        <taxon>Pontiella</taxon>
    </lineage>
</organism>
<dbReference type="AlphaFoldDB" id="A0A6C2UTC7"/>
<dbReference type="InterPro" id="IPR023296">
    <property type="entry name" value="Glyco_hydro_beta-prop_sf"/>
</dbReference>
<protein>
    <submittedName>
        <fullName evidence="4">Arabinoxylan arabinofuranohydrolase</fullName>
    </submittedName>
</protein>
<dbReference type="Proteomes" id="UP000346198">
    <property type="component" value="Unassembled WGS sequence"/>
</dbReference>
<dbReference type="Gene3D" id="2.115.10.20">
    <property type="entry name" value="Glycosyl hydrolase domain, family 43"/>
    <property type="match status" value="1"/>
</dbReference>
<name>A0A6C2UTC7_9BACT</name>
<dbReference type="SUPFAM" id="SSF75005">
    <property type="entry name" value="Arabinanase/levansucrase/invertase"/>
    <property type="match status" value="1"/>
</dbReference>
<evidence type="ECO:0000256" key="2">
    <source>
        <dbReference type="ARBA" id="ARBA00023277"/>
    </source>
</evidence>
<dbReference type="GO" id="GO:0016787">
    <property type="term" value="F:hydrolase activity"/>
    <property type="evidence" value="ECO:0007669"/>
    <property type="project" value="UniProtKB-KW"/>
</dbReference>
<keyword evidence="5" id="KW-1185">Reference proteome</keyword>
<keyword evidence="2" id="KW-0119">Carbohydrate metabolism</keyword>
<keyword evidence="1" id="KW-0858">Xylan degradation</keyword>
<dbReference type="PANTHER" id="PTHR43772:SF2">
    <property type="entry name" value="PUTATIVE (AFU_ORTHOLOGUE AFUA_2G04480)-RELATED"/>
    <property type="match status" value="1"/>
</dbReference>
<accession>A0A6C2UTC7</accession>
<keyword evidence="4" id="KW-0378">Hydrolase</keyword>
<evidence type="ECO:0000256" key="1">
    <source>
        <dbReference type="ARBA" id="ARBA00022651"/>
    </source>
</evidence>
<evidence type="ECO:0000313" key="5">
    <source>
        <dbReference type="Proteomes" id="UP000346198"/>
    </source>
</evidence>
<reference evidence="4 5" key="1">
    <citation type="submission" date="2019-04" db="EMBL/GenBank/DDBJ databases">
        <authorList>
            <person name="Van Vliet M D."/>
        </authorList>
    </citation>
    <scope>NUCLEOTIDE SEQUENCE [LARGE SCALE GENOMIC DNA]</scope>
    <source>
        <strain evidence="4 5">F21</strain>
    </source>
</reference>